<feature type="compositionally biased region" description="Polar residues" evidence="1">
    <location>
        <begin position="18"/>
        <end position="27"/>
    </location>
</feature>
<feature type="compositionally biased region" description="Basic and acidic residues" evidence="1">
    <location>
        <begin position="3296"/>
        <end position="3306"/>
    </location>
</feature>
<evidence type="ECO:0000259" key="3">
    <source>
        <dbReference type="PROSITE" id="PS51140"/>
    </source>
</evidence>
<protein>
    <submittedName>
        <fullName evidence="4">Uncharacterized protein</fullName>
    </submittedName>
</protein>
<feature type="compositionally biased region" description="Polar residues" evidence="1">
    <location>
        <begin position="911"/>
        <end position="921"/>
    </location>
</feature>
<dbReference type="PANTHER" id="PTHR46535:SF1">
    <property type="entry name" value="NEDD4-BINDING PROTEIN 2"/>
    <property type="match status" value="1"/>
</dbReference>
<dbReference type="InterPro" id="IPR027417">
    <property type="entry name" value="P-loop_NTPase"/>
</dbReference>
<dbReference type="InterPro" id="IPR001611">
    <property type="entry name" value="Leu-rich_rpt"/>
</dbReference>
<dbReference type="SMART" id="SM01162">
    <property type="entry name" value="DUF1771"/>
    <property type="match status" value="1"/>
</dbReference>
<feature type="region of interest" description="Disordered" evidence="1">
    <location>
        <begin position="2758"/>
        <end position="2812"/>
    </location>
</feature>
<feature type="region of interest" description="Disordered" evidence="1">
    <location>
        <begin position="1331"/>
        <end position="1382"/>
    </location>
</feature>
<feature type="compositionally biased region" description="Polar residues" evidence="1">
    <location>
        <begin position="2318"/>
        <end position="2346"/>
    </location>
</feature>
<feature type="compositionally biased region" description="Polar residues" evidence="1">
    <location>
        <begin position="1332"/>
        <end position="1341"/>
    </location>
</feature>
<gene>
    <name evidence="4" type="ORF">KUTeg_024861</name>
</gene>
<feature type="region of interest" description="Disordered" evidence="1">
    <location>
        <begin position="3185"/>
        <end position="3236"/>
    </location>
</feature>
<evidence type="ECO:0000256" key="1">
    <source>
        <dbReference type="SAM" id="MobiDB-lite"/>
    </source>
</evidence>
<feature type="compositionally biased region" description="Polar residues" evidence="1">
    <location>
        <begin position="2773"/>
        <end position="2783"/>
    </location>
</feature>
<feature type="compositionally biased region" description="Basic and acidic residues" evidence="1">
    <location>
        <begin position="3865"/>
        <end position="3874"/>
    </location>
</feature>
<dbReference type="PROSITE" id="PS50828">
    <property type="entry name" value="SMR"/>
    <property type="match status" value="1"/>
</dbReference>
<feature type="compositionally biased region" description="Polar residues" evidence="1">
    <location>
        <begin position="456"/>
        <end position="484"/>
    </location>
</feature>
<dbReference type="Pfam" id="PF13671">
    <property type="entry name" value="AAA_33"/>
    <property type="match status" value="2"/>
</dbReference>
<dbReference type="Proteomes" id="UP001217089">
    <property type="component" value="Unassembled WGS sequence"/>
</dbReference>
<accession>A0ABQ9E487</accession>
<dbReference type="SUPFAM" id="SSF52540">
    <property type="entry name" value="P-loop containing nucleoside triphosphate hydrolases"/>
    <property type="match status" value="2"/>
</dbReference>
<feature type="region of interest" description="Disordered" evidence="1">
    <location>
        <begin position="1983"/>
        <end position="2008"/>
    </location>
</feature>
<feature type="compositionally biased region" description="Basic and acidic residues" evidence="1">
    <location>
        <begin position="2349"/>
        <end position="2363"/>
    </location>
</feature>
<feature type="region of interest" description="Disordered" evidence="1">
    <location>
        <begin position="2318"/>
        <end position="2363"/>
    </location>
</feature>
<proteinExistence type="predicted"/>
<comment type="caution">
    <text evidence="4">The sequence shown here is derived from an EMBL/GenBank/DDBJ whole genome shotgun (WGS) entry which is preliminary data.</text>
</comment>
<evidence type="ECO:0000259" key="2">
    <source>
        <dbReference type="PROSITE" id="PS50828"/>
    </source>
</evidence>
<feature type="region of interest" description="Disordered" evidence="1">
    <location>
        <begin position="255"/>
        <end position="306"/>
    </location>
</feature>
<dbReference type="PANTHER" id="PTHR46535">
    <property type="entry name" value="NEDD4-BINDING PROTEIN 2"/>
    <property type="match status" value="1"/>
</dbReference>
<feature type="region of interest" description="Disordered" evidence="1">
    <location>
        <begin position="3288"/>
        <end position="3374"/>
    </location>
</feature>
<feature type="compositionally biased region" description="Low complexity" evidence="1">
    <location>
        <begin position="2112"/>
        <end position="2126"/>
    </location>
</feature>
<dbReference type="Gene3D" id="3.30.1370.110">
    <property type="match status" value="1"/>
</dbReference>
<feature type="region of interest" description="Disordered" evidence="1">
    <location>
        <begin position="896"/>
        <end position="948"/>
    </location>
</feature>
<feature type="region of interest" description="Disordered" evidence="1">
    <location>
        <begin position="2095"/>
        <end position="2129"/>
    </location>
</feature>
<feature type="domain" description="CUE" evidence="3">
    <location>
        <begin position="1667"/>
        <end position="1710"/>
    </location>
</feature>
<feature type="compositionally biased region" description="Basic and acidic residues" evidence="1">
    <location>
        <begin position="487"/>
        <end position="501"/>
    </location>
</feature>
<feature type="region of interest" description="Disordered" evidence="1">
    <location>
        <begin position="456"/>
        <end position="501"/>
    </location>
</feature>
<dbReference type="InterPro" id="IPR052772">
    <property type="entry name" value="Endo/PolyKinase_Domain-Protein"/>
</dbReference>
<name>A0ABQ9E487_TEGGR</name>
<feature type="domain" description="CUE" evidence="3">
    <location>
        <begin position="3521"/>
        <end position="3564"/>
    </location>
</feature>
<dbReference type="InterPro" id="IPR036063">
    <property type="entry name" value="Smr_dom_sf"/>
</dbReference>
<dbReference type="CDD" id="cd14279">
    <property type="entry name" value="CUE"/>
    <property type="match status" value="2"/>
</dbReference>
<feature type="compositionally biased region" description="Polar residues" evidence="1">
    <location>
        <begin position="263"/>
        <end position="301"/>
    </location>
</feature>
<evidence type="ECO:0000313" key="5">
    <source>
        <dbReference type="Proteomes" id="UP001217089"/>
    </source>
</evidence>
<dbReference type="SMART" id="SM00546">
    <property type="entry name" value="CUE"/>
    <property type="match status" value="3"/>
</dbReference>
<feature type="compositionally biased region" description="Basic residues" evidence="1">
    <location>
        <begin position="1510"/>
        <end position="1520"/>
    </location>
</feature>
<dbReference type="Gene3D" id="3.40.50.300">
    <property type="entry name" value="P-loop containing nucleotide triphosphate hydrolases"/>
    <property type="match status" value="2"/>
</dbReference>
<dbReference type="SUPFAM" id="SSF160443">
    <property type="entry name" value="SMR domain-like"/>
    <property type="match status" value="1"/>
</dbReference>
<feature type="compositionally biased region" description="Polar residues" evidence="1">
    <location>
        <begin position="1456"/>
        <end position="1474"/>
    </location>
</feature>
<feature type="domain" description="Smr" evidence="2">
    <location>
        <begin position="4084"/>
        <end position="4135"/>
    </location>
</feature>
<reference evidence="4 5" key="1">
    <citation type="submission" date="2022-12" db="EMBL/GenBank/DDBJ databases">
        <title>Chromosome-level genome of Tegillarca granosa.</title>
        <authorList>
            <person name="Kim J."/>
        </authorList>
    </citation>
    <scope>NUCLEOTIDE SEQUENCE [LARGE SCALE GENOMIC DNA]</scope>
    <source>
        <strain evidence="4">Teg-2019</strain>
        <tissue evidence="4">Adductor muscle</tissue>
    </source>
</reference>
<feature type="region of interest" description="Disordered" evidence="1">
    <location>
        <begin position="1434"/>
        <end position="1520"/>
    </location>
</feature>
<feature type="compositionally biased region" description="Basic residues" evidence="1">
    <location>
        <begin position="3364"/>
        <end position="3374"/>
    </location>
</feature>
<sequence>MPKTNRNRRPSPTKHPSHASQNFTSPEKQQEVRDRVFQSVQEMFEGRIEPEVVYMVLTEFDWQEEKAIDSLFSLCGENVDTEAKKNKLAEIAAQVFGILQSPEQNKFDRRDFPPLNNPLSQPCVSSNSTTIITESRSYGYDTKGNNSEFSPHISASSQSPKMQSSSDSLRSQLENIKSKHMKKSVNKPTSMYGSLLLATGEEDNDINSLQEPDRIGGDTNYCENSLSPLMKNKYGLRQQTISPTSVPSVVGEELEVNKRHQSSGKGSKVMQNRGSRSKSNSPAPGISSESVSRITSNSGLTSVKGHNPLSSSILCGTFQLSSPETRVSLESKRIVDLKNNTSLLTGLSNKKVKTEINDDISEETFPDEKSDIMSETAENQLKRDSLEQGHSHSFSRWHLSKGGNYVAFPSAYGLNVERDIVSKSSTSGTSLDSDDVLDLNLNEILSGIAEENSLEKSTNYSPNVWSPSRSAETYADQKSQLGSRKSSKNDGRKENNLEEDSKVNINTYSTSAFSLEEIRNDAAFSFSVDAPVFVPRLPSKSPVEIPKPINAPSPDSRPKFMTPKLPIKPPQIPQNFMPKVIVQNIPQYGLQPISFPAPVVPHPIGLVPVAKATGPAVSVTVNPLTQHFPLAHTVSSSSQHPQLAYAAAAKKPTQAKVQQRLPNKKNNSNESVFIEPDQYATNIKKEMKEGQKYLIIMRGVPGSGKSTLARQLKDSGEIYSTDDYFMVGGEYLFDRTVLSEAHEWNRTRVKKALSDGINTVIVDNTHTQAWEIKPYVKLADTYKYSVIIVEPETKWKYNARECTRKSTHKVPYDTIKSMLDRFEQNVTVESIRKSLIVKEKDIDVNKLNSVEDLSGKKENKLTTLLANKDDDWTEDSDDFFMKDLNNCEESVDRYNEETFGSSGDEDEDVSIDSSTSASNGAESAKTDQEIKEAVNTNSGKSTPKPLQPLTHMTDILSKRTFLVSPSFSVLGTSVVKTTENIKVNSHLVNSQSPEMMSQTIGHSNLSSEVEEMVDDLIREHVVGQITSDSELNAILEELKVCLQLMPIESDQLSDVEKLIEEKLKSNSAIINEDKTAGDLIETEINQISEVGKISSDGDSTVESLTPDSRVVLDDEQLVASFGDHLEDLNDKEINSITSNIEKNLFEDSKLHSNDISNDKCEVISKDTVISDIDIENVINHIERRLSDLGISPSHIEDAVKVELENASETVNLQETQEQDTVQKSPTSDICVNKAMLIAESKYWNSQQVIDEDGTQENQNSIKQDSECIQSVNPDLSDNKVTEDENSITHNETLCTHSESNNTQTLSGSQTSNVVNNLMPLSDAEAKYWGITTKPNSSTENITKWDDDEQITNPEIPKPRRTKTSGNSGNRKRNNSSKSDMEKVTGAHIAAVTDLVTDEVKNIDVPSQLLTSDEHQVSQQSNPQVVNQLDFHEMSPLGGALTDDEKSPQDDRPSVSGEVTPSNTTFTDSQESSPSDSREISPLDSTDTIISQNNETEKNKTVPGDSATSSPKKKKKSSNRRKLAANFNVPFLDESFKESLKQDWNFLPSNTNGQKNKKESVSCVTEGPVKEVVTQETEVSDEDLKILNIINNNLTCINDLESVEFAYKVIPCRNISDIKQCSDSSETWPISPDKSTNQNSSINETVKLVNDKPAHVLMLDKSTSVEDIPENGIDFMMNCFPSIGEEELSQVLEQCNYNVQWAVDLMLEWKYHLYFSPDVKHKFVDAMMKVHHVPKETVWTDPSSQIMISPDSLFDTCMSFIEKCGISTREHLEKQIIQSGYSRLNSIESKIRQRMNSFGETSEIFIEDEYTESVLKELLNEESLSNLNNQEEGDGIELSGIQSIPESKEIASESQTNQIMSPYNDFDTSDLCRKDNDFDVHENEIFKEDFTQSPGDNVFEPVRETLPVEVPSTDGGTPTSPYPLQAESSSPDMVARSPDGLLLTLDIPKDFAQALLSLFGPIASFSPDEAYAMKLQLEEDYAELVRQEKESSPEKLPTASLPRPSPQRVTDAGVYGKIYKPHAEKAIDSLFSLCGENVDTEAKKNKLAEIAAQVFGILQSPEQNKFDRRDFPPLNNPVSQPCVSSNSTTIVTESRSYGYDTKGNNSEFSPHISASSQSPKMQSSSDSLRSQLENIKSKHMKKSVNKPTSMYGSLLLATGEEDNDINSLQEPDRIGGDTNYRENSLSPLMKNKYGLRQQTISPTSVPSVVGEELEVKTEINDDISEETFPDEKSDIMSETAENQLKRDSLEQGHSHSFSRWHLSKGGNYVAFPSAYGLNVERDIVSKSSTSGTSLDTDDVLDLNLNEILSGIAEENSLEKSTNYSPNVWSPSRSAETYADQKSQLGSRKSSKNDGRKENNLEEDSKVNINTYSTSAFSLEEIRNDAAFSFSVDAPVFVPRLPSKSPVEIPKPINAPSPDSRPKFMTPKLPIKPPQIPQNFMPKVLVQNIPQYGLQPISFPAPVVPHPIGLVPVAKATGPAVSVTVNPLTQHFPSAHTVSSSSQHPQLAYAAAAKKPTQAKVQQRLPNKKNNSNESVFIEPDQYATNIKKEMKEGQKYLIIMRGVPGSGKSTLARQLKDSGEIYSTDDYFMVGGEYLFDRTVLSEAHEWNRTRVKKALSDGINTVIVDNTHTQAWEIKPYVKLADMYKYSVIIIEPETKWKYNARECTRKSTHKVPYDTIKSMLDRFEQNVTVESIRKSLIVKEQDMDVNKLNSVEDLSGKKENKLTTLLANKDDDWTEDSDDFFMKDLNNCEESVDRYNEETFGSSGDEDEDVSIDSSTSASNGAESAKTDQEIKEAVNTNSGKSTPKPLQPLTNMTDNLSKRTFLVSPSFSVLGTSVVNSHLVDSQSPEMMSQTIGHSNLSSEVEEMVDDLIREHVVGQITSDSELNAILEELKVCLQLMPIESDQLSDVEKLIEEKLKSNSAIINEDKTAGDLIETEINQISEVGKNSSDGDSTVESLTPDSRVVLDDEQLVASFGDHLEDLNDKEINSITSNIEKNLFEDSKLHSNDISNDKCEVISKDTVISDIDIGNVIDHIERRLSDLGISPSHIEDAVKVGLENASETVNVQETQEQDAVQKSPTSDICVNKAMLIAESKYWNSQQVIDEDGTQENQNSIKQDSECIQSVNPDLSDNKVTEDENSITYNETLCTHSESNNTQTLSGSQTSNVVNNLMPLSDAEAKYWGITTKPNSSTENITKWDDDEQITNPEIPKPRRTKTSGNSGNRKRNNSSKSDMEKVTGAHIAAVTDLVTDEVKNIDVPSQLLTSDEHQVSQQSNPQVVNQLDFHEMSPLGGALTDDEKSPQDDRPSVSGEVTPSNTTFTDSQESSPSDSREISPLDSTDTIISQNNETEKNKTVPGDSATSSPKKKKKSSNRRKLAANFNVPFLDESFKESLKQDWNFLPSNTNGQKNKKESVSCVTEGPVKEVVTQETEVSDEDLKILNIINNNLTCINDLESVEFAYKVIPCRNISDIKQCSDSSETWPISPDKSTNQNSSINETVKLVNDKPAHVLMLDKSTSVEDIPENGIDFMMNCFPSIGEEELSQVLEQCNYNVQWAVDLMLEWKYHLYFSPDVKHKFVDAMMKVHHVPKETVWTDPSSQIMISPDSLFDTCMSFIEKCGISTREHLEKQIIQSGYSRLNSIESKIRQRMNSFGETSEIFIEDEYTESVLKELLNEESLSNLNNQEEGDGIELSGIQSIPESKEIASESQTNQIMSPYNDFDTSDLCRKDNDFDVHENEIFKEDFTQSPGDNVFEPVRETLPVEVPSTDGGTPTSPYPLQAESSSPDMVARSPDGLLLTLDIPKDFAQALLSLFGPIASFSPGNVGNVELPIDYRTAHAIHSCWKSNYKSSTAYAMKLQLEEDYAELVRQEKESSPEKLPTASLPRPSPQRVTDAGVYGKIYKPHAVSLIDIMNEEKEREVKKQNHLKALHASGTMTAVATKLKQQKLYEAFPGIDEQILDDIYEANSCILEATINAVKGSLANNTDCPKSVLTAEAVEAYEMKLLDVAKQQSLQEMMDSYLYRPKLQISKTVNQTDKEILDPEEFRGEANIHYRLRHECFQKAQEAFSKGMKQVAVFYSEQTFPDKKKEHLIIITGRGNHSRGGIAKLRPAVLAFLNRNKYKYVEMHVGVVKVTLKYRQRT</sequence>
<feature type="compositionally biased region" description="Low complexity" evidence="1">
    <location>
        <begin position="154"/>
        <end position="168"/>
    </location>
</feature>
<feature type="compositionally biased region" description="Basic and acidic residues" evidence="1">
    <location>
        <begin position="1442"/>
        <end position="1452"/>
    </location>
</feature>
<feature type="compositionally biased region" description="Polar residues" evidence="1">
    <location>
        <begin position="3336"/>
        <end position="3347"/>
    </location>
</feature>
<dbReference type="PROSITE" id="PS51140">
    <property type="entry name" value="CUE"/>
    <property type="match status" value="2"/>
</dbReference>
<dbReference type="EMBL" id="JARBDR010000923">
    <property type="protein sequence ID" value="KAJ8298330.1"/>
    <property type="molecule type" value="Genomic_DNA"/>
</dbReference>
<feature type="compositionally biased region" description="Basic residues" evidence="1">
    <location>
        <begin position="1"/>
        <end position="17"/>
    </location>
</feature>
<feature type="compositionally biased region" description="Polar residues" evidence="1">
    <location>
        <begin position="1482"/>
        <end position="1493"/>
    </location>
</feature>
<feature type="region of interest" description="Disordered" evidence="1">
    <location>
        <begin position="1907"/>
        <end position="1932"/>
    </location>
</feature>
<dbReference type="Pfam" id="PF08590">
    <property type="entry name" value="DUF1771"/>
    <property type="match status" value="1"/>
</dbReference>
<dbReference type="InterPro" id="IPR002625">
    <property type="entry name" value="Smr_dom"/>
</dbReference>
<dbReference type="PROSITE" id="PS51450">
    <property type="entry name" value="LRR"/>
    <property type="match status" value="2"/>
</dbReference>
<feature type="region of interest" description="Disordered" evidence="1">
    <location>
        <begin position="3761"/>
        <end position="3786"/>
    </location>
</feature>
<dbReference type="InterPro" id="IPR013899">
    <property type="entry name" value="DUF1771"/>
</dbReference>
<feature type="region of interest" description="Disordered" evidence="1">
    <location>
        <begin position="3865"/>
        <end position="3890"/>
    </location>
</feature>
<feature type="compositionally biased region" description="Polar residues" evidence="1">
    <location>
        <begin position="3310"/>
        <end position="3328"/>
    </location>
</feature>
<feature type="compositionally biased region" description="Polar residues" evidence="1">
    <location>
        <begin position="3186"/>
        <end position="3195"/>
    </location>
</feature>
<feature type="region of interest" description="Disordered" evidence="1">
    <location>
        <begin position="142"/>
        <end position="171"/>
    </location>
</feature>
<feature type="region of interest" description="Disordered" evidence="1">
    <location>
        <begin position="1"/>
        <end position="34"/>
    </location>
</feature>
<dbReference type="InterPro" id="IPR003892">
    <property type="entry name" value="CUE"/>
</dbReference>
<evidence type="ECO:0000313" key="4">
    <source>
        <dbReference type="EMBL" id="KAJ8298330.1"/>
    </source>
</evidence>
<feature type="compositionally biased region" description="Basic and acidic residues" evidence="1">
    <location>
        <begin position="1983"/>
        <end position="1992"/>
    </location>
</feature>
<organism evidence="4 5">
    <name type="scientific">Tegillarca granosa</name>
    <name type="common">Malaysian cockle</name>
    <name type="synonym">Anadara granosa</name>
    <dbReference type="NCBI Taxonomy" id="220873"/>
    <lineage>
        <taxon>Eukaryota</taxon>
        <taxon>Metazoa</taxon>
        <taxon>Spiralia</taxon>
        <taxon>Lophotrochozoa</taxon>
        <taxon>Mollusca</taxon>
        <taxon>Bivalvia</taxon>
        <taxon>Autobranchia</taxon>
        <taxon>Pteriomorphia</taxon>
        <taxon>Arcoida</taxon>
        <taxon>Arcoidea</taxon>
        <taxon>Arcidae</taxon>
        <taxon>Tegillarca</taxon>
    </lineage>
</organism>
<keyword evidence="5" id="KW-1185">Reference proteome</keyword>